<protein>
    <submittedName>
        <fullName evidence="2">Uncharacterized protein</fullName>
    </submittedName>
</protein>
<comment type="caution">
    <text evidence="2">The sequence shown here is derived from an EMBL/GenBank/DDBJ whole genome shotgun (WGS) entry which is preliminary data.</text>
</comment>
<feature type="compositionally biased region" description="Basic and acidic residues" evidence="1">
    <location>
        <begin position="187"/>
        <end position="204"/>
    </location>
</feature>
<organism evidence="2 3">
    <name type="scientific">Pseudocercospora eumusae</name>
    <dbReference type="NCBI Taxonomy" id="321146"/>
    <lineage>
        <taxon>Eukaryota</taxon>
        <taxon>Fungi</taxon>
        <taxon>Dikarya</taxon>
        <taxon>Ascomycota</taxon>
        <taxon>Pezizomycotina</taxon>
        <taxon>Dothideomycetes</taxon>
        <taxon>Dothideomycetidae</taxon>
        <taxon>Mycosphaerellales</taxon>
        <taxon>Mycosphaerellaceae</taxon>
        <taxon>Pseudocercospora</taxon>
    </lineage>
</organism>
<feature type="compositionally biased region" description="Acidic residues" evidence="1">
    <location>
        <begin position="174"/>
        <end position="185"/>
    </location>
</feature>
<evidence type="ECO:0000313" key="3">
    <source>
        <dbReference type="Proteomes" id="UP000070133"/>
    </source>
</evidence>
<gene>
    <name evidence="2" type="ORF">AC578_619</name>
</gene>
<dbReference type="AlphaFoldDB" id="A0A139HFD7"/>
<keyword evidence="3" id="KW-1185">Reference proteome</keyword>
<feature type="region of interest" description="Disordered" evidence="1">
    <location>
        <begin position="164"/>
        <end position="241"/>
    </location>
</feature>
<sequence>MPGVEGDAPDTSRYRFQYIKFPTSRKPVKHLEGIALGTSGKSGAPDLVCTWHPKNGGAEFHWYRLPEDDAGLAKKINHSQVTLTPDAIELGDSLNGFMRPWSNLPAYKKASFWAILYTRIVTDYRSITLWRWPDCAWKCDDPGSMPIDYTPDELDAVFQAMPNAMNSSSTAPDSGDDGSAEDAVVEETVRDVEGEENAVAREEAGQQPAEDAESAEAAVVEGTSRVIEWDRGAGRQRTTVL</sequence>
<dbReference type="Proteomes" id="UP000070133">
    <property type="component" value="Unassembled WGS sequence"/>
</dbReference>
<accession>A0A139HFD7</accession>
<proteinExistence type="predicted"/>
<dbReference type="EMBL" id="LFZN01000060">
    <property type="protein sequence ID" value="KXT01181.1"/>
    <property type="molecule type" value="Genomic_DNA"/>
</dbReference>
<evidence type="ECO:0000256" key="1">
    <source>
        <dbReference type="SAM" id="MobiDB-lite"/>
    </source>
</evidence>
<evidence type="ECO:0000313" key="2">
    <source>
        <dbReference type="EMBL" id="KXT01181.1"/>
    </source>
</evidence>
<reference evidence="2 3" key="1">
    <citation type="submission" date="2015-07" db="EMBL/GenBank/DDBJ databases">
        <title>Comparative genomics of the Sigatoka disease complex on banana suggests a link between parallel evolutionary changes in Pseudocercospora fijiensis and Pseudocercospora eumusae and increased virulence on the banana host.</title>
        <authorList>
            <person name="Chang T.-C."/>
            <person name="Salvucci A."/>
            <person name="Crous P.W."/>
            <person name="Stergiopoulos I."/>
        </authorList>
    </citation>
    <scope>NUCLEOTIDE SEQUENCE [LARGE SCALE GENOMIC DNA]</scope>
    <source>
        <strain evidence="2 3">CBS 114824</strain>
    </source>
</reference>
<name>A0A139HFD7_9PEZI</name>